<keyword evidence="3" id="KW-1185">Reference proteome</keyword>
<accession>A0A2I1C1V9</accession>
<evidence type="ECO:0000313" key="2">
    <source>
        <dbReference type="EMBL" id="PKX91561.1"/>
    </source>
</evidence>
<dbReference type="RefSeq" id="XP_024680156.1">
    <property type="nucleotide sequence ID" value="XM_024827855.1"/>
</dbReference>
<dbReference type="Proteomes" id="UP000234474">
    <property type="component" value="Unassembled WGS sequence"/>
</dbReference>
<reference evidence="3" key="1">
    <citation type="journal article" date="2018" name="Proc. Natl. Acad. Sci. U.S.A.">
        <title>Linking secondary metabolites to gene clusters through genome sequencing of six diverse Aspergillus species.</title>
        <authorList>
            <person name="Kaerboelling I."/>
            <person name="Vesth T.C."/>
            <person name="Frisvad J.C."/>
            <person name="Nybo J.L."/>
            <person name="Theobald S."/>
            <person name="Kuo A."/>
            <person name="Bowyer P."/>
            <person name="Matsuda Y."/>
            <person name="Mondo S."/>
            <person name="Lyhne E.K."/>
            <person name="Kogle M.E."/>
            <person name="Clum A."/>
            <person name="Lipzen A."/>
            <person name="Salamov A."/>
            <person name="Ngan C.Y."/>
            <person name="Daum C."/>
            <person name="Chiniquy J."/>
            <person name="Barry K."/>
            <person name="LaButti K."/>
            <person name="Haridas S."/>
            <person name="Simmons B.A."/>
            <person name="Magnuson J.K."/>
            <person name="Mortensen U.H."/>
            <person name="Larsen T.O."/>
            <person name="Grigoriev I.V."/>
            <person name="Baker S.E."/>
            <person name="Andersen M.R."/>
        </authorList>
    </citation>
    <scope>NUCLEOTIDE SEQUENCE [LARGE SCALE GENOMIC DNA]</scope>
    <source>
        <strain evidence="3">IBT 16806</strain>
    </source>
</reference>
<feature type="region of interest" description="Disordered" evidence="1">
    <location>
        <begin position="116"/>
        <end position="138"/>
    </location>
</feature>
<name>A0A2I1C1V9_ASPN1</name>
<dbReference type="OrthoDB" id="4149149at2759"/>
<dbReference type="GeneID" id="36535180"/>
<protein>
    <submittedName>
        <fullName evidence="2">Uncharacterized protein</fullName>
    </submittedName>
</protein>
<comment type="caution">
    <text evidence="2">The sequence shown here is derived from an EMBL/GenBank/DDBJ whole genome shotgun (WGS) entry which is preliminary data.</text>
</comment>
<proteinExistence type="predicted"/>
<sequence length="294" mass="33472">MKDHKVDPDTQVEVDTIILDYLLCTVINTFLCTQEREKRWHCKDQNTTWLIQTINTLAPTLIHAEAMSQDMRIKLQLLEFITTCNQYQYHSTAANNQPPPHGFGEQKEGFALSTDRQIYPPHSKPQAQRPHIDTSNDRTQPTLDIGPAIAYAFISLCIVANDHLSDTNWADIAAQLMLKAASEKRGSHGSTTPDKLYELIAQAPETVKKRPEWQRVADKYETYLQPPLGVLSSRDFETALKRLPTHQLGTIIIEFLFDLMRRLNPPVLLQLERGKLYGLSRAETQGLKTKVGLR</sequence>
<dbReference type="EMBL" id="MSZS01000006">
    <property type="protein sequence ID" value="PKX91561.1"/>
    <property type="molecule type" value="Genomic_DNA"/>
</dbReference>
<evidence type="ECO:0000313" key="3">
    <source>
        <dbReference type="Proteomes" id="UP000234474"/>
    </source>
</evidence>
<dbReference type="AlphaFoldDB" id="A0A2I1C1V9"/>
<evidence type="ECO:0000256" key="1">
    <source>
        <dbReference type="SAM" id="MobiDB-lite"/>
    </source>
</evidence>
<gene>
    <name evidence="2" type="ORF">P174DRAFT_443526</name>
</gene>
<organism evidence="2 3">
    <name type="scientific">Aspergillus novofumigatus (strain IBT 16806)</name>
    <dbReference type="NCBI Taxonomy" id="1392255"/>
    <lineage>
        <taxon>Eukaryota</taxon>
        <taxon>Fungi</taxon>
        <taxon>Dikarya</taxon>
        <taxon>Ascomycota</taxon>
        <taxon>Pezizomycotina</taxon>
        <taxon>Eurotiomycetes</taxon>
        <taxon>Eurotiomycetidae</taxon>
        <taxon>Eurotiales</taxon>
        <taxon>Aspergillaceae</taxon>
        <taxon>Aspergillus</taxon>
        <taxon>Aspergillus subgen. Fumigati</taxon>
    </lineage>
</organism>
<dbReference type="OMA" id="AHFMVHA"/>
<dbReference type="VEuPathDB" id="FungiDB:P174DRAFT_443526"/>